<dbReference type="OrthoDB" id="1467634at2"/>
<evidence type="ECO:0000313" key="3">
    <source>
        <dbReference type="Proteomes" id="UP000236454"/>
    </source>
</evidence>
<organism evidence="2 3">
    <name type="scientific">Lishizhenia tianjinensis</name>
    <dbReference type="NCBI Taxonomy" id="477690"/>
    <lineage>
        <taxon>Bacteria</taxon>
        <taxon>Pseudomonadati</taxon>
        <taxon>Bacteroidota</taxon>
        <taxon>Flavobacteriia</taxon>
        <taxon>Flavobacteriales</taxon>
        <taxon>Crocinitomicaceae</taxon>
        <taxon>Lishizhenia</taxon>
    </lineage>
</organism>
<dbReference type="Proteomes" id="UP000236454">
    <property type="component" value="Unassembled WGS sequence"/>
</dbReference>
<reference evidence="2 3" key="1">
    <citation type="submission" date="2016-10" db="EMBL/GenBank/DDBJ databases">
        <authorList>
            <person name="de Groot N.N."/>
        </authorList>
    </citation>
    <scope>NUCLEOTIDE SEQUENCE [LARGE SCALE GENOMIC DNA]</scope>
    <source>
        <strain evidence="2 3">CGMCC 1.7005</strain>
    </source>
</reference>
<sequence>MRKSIFCLTLLSSLLFISCLKVKPTPEPLSFEATHVKITVKDTSDEVAPGAQVSLYTLFVSSNSQDTTQILNDTAMSDIFGVVTFDYSQYFDESMENSKTFYISASLEDANGVNYHGTSTLLVEHEKDNEGEVIVQ</sequence>
<proteinExistence type="predicted"/>
<keyword evidence="3" id="KW-1185">Reference proteome</keyword>
<dbReference type="RefSeq" id="WP_090251800.1">
    <property type="nucleotide sequence ID" value="NZ_FPAS01000005.1"/>
</dbReference>
<accession>A0A1I7BF41</accession>
<evidence type="ECO:0000313" key="2">
    <source>
        <dbReference type="EMBL" id="SFT85784.1"/>
    </source>
</evidence>
<name>A0A1I7BF41_9FLAO</name>
<evidence type="ECO:0000256" key="1">
    <source>
        <dbReference type="SAM" id="SignalP"/>
    </source>
</evidence>
<dbReference type="STRING" id="477690.SAMN05216474_2767"/>
<dbReference type="AlphaFoldDB" id="A0A1I7BF41"/>
<keyword evidence="1" id="KW-0732">Signal</keyword>
<dbReference type="EMBL" id="FPAS01000005">
    <property type="protein sequence ID" value="SFT85784.1"/>
    <property type="molecule type" value="Genomic_DNA"/>
</dbReference>
<protein>
    <recommendedName>
        <fullName evidence="4">DUF11 domain-containing protein</fullName>
    </recommendedName>
</protein>
<gene>
    <name evidence="2" type="ORF">SAMN05216474_2767</name>
</gene>
<dbReference type="PROSITE" id="PS51257">
    <property type="entry name" value="PROKAR_LIPOPROTEIN"/>
    <property type="match status" value="1"/>
</dbReference>
<feature type="chain" id="PRO_5014815741" description="DUF11 domain-containing protein" evidence="1">
    <location>
        <begin position="23"/>
        <end position="136"/>
    </location>
</feature>
<evidence type="ECO:0008006" key="4">
    <source>
        <dbReference type="Google" id="ProtNLM"/>
    </source>
</evidence>
<feature type="signal peptide" evidence="1">
    <location>
        <begin position="1"/>
        <end position="22"/>
    </location>
</feature>